<proteinExistence type="predicted"/>
<dbReference type="Pfam" id="PF04230">
    <property type="entry name" value="PS_pyruv_trans"/>
    <property type="match status" value="1"/>
</dbReference>
<dbReference type="RefSeq" id="WP_035061385.1">
    <property type="nucleotide sequence ID" value="NZ_AXCZ01000121.1"/>
</dbReference>
<evidence type="ECO:0000259" key="1">
    <source>
        <dbReference type="Pfam" id="PF04230"/>
    </source>
</evidence>
<accession>A0A0A0BTG8</accession>
<keyword evidence="3" id="KW-1185">Reference proteome</keyword>
<dbReference type="PANTHER" id="PTHR36836:SF1">
    <property type="entry name" value="COLANIC ACID BIOSYNTHESIS PROTEIN WCAK"/>
    <property type="match status" value="1"/>
</dbReference>
<evidence type="ECO:0000313" key="2">
    <source>
        <dbReference type="EMBL" id="KGM11211.1"/>
    </source>
</evidence>
<protein>
    <recommendedName>
        <fullName evidence="1">Polysaccharide pyruvyl transferase domain-containing protein</fullName>
    </recommendedName>
</protein>
<feature type="domain" description="Polysaccharide pyruvyl transferase" evidence="1">
    <location>
        <begin position="12"/>
        <end position="311"/>
    </location>
</feature>
<dbReference type="Proteomes" id="UP000054314">
    <property type="component" value="Unassembled WGS sequence"/>
</dbReference>
<dbReference type="AlphaFoldDB" id="A0A0A0BTG8"/>
<reference evidence="2 3" key="1">
    <citation type="submission" date="2013-08" db="EMBL/GenBank/DDBJ databases">
        <title>Genome sequencing of Cellulomonas bogoriensis 69B4.</title>
        <authorList>
            <person name="Chen F."/>
            <person name="Li Y."/>
            <person name="Wang G."/>
        </authorList>
    </citation>
    <scope>NUCLEOTIDE SEQUENCE [LARGE SCALE GENOMIC DNA]</scope>
    <source>
        <strain evidence="2 3">69B4</strain>
    </source>
</reference>
<sequence length="390" mass="42003">MKVLITGGNFVNKGAYLMLASVVKELRERFDACPVMDLRNGDERRKRALGVDTLWTPKVGRKLGRRGPNVIPPSVRGWVPYLMASDVDAVLDISGFRYADQWEHLPLAHSAQYQSYWHRSGAPVVMMPQAFGPFAKTAEPTLLALTSSDLVVPREPESASHVSALLESSGLPASRLPQVMTFSDFTVAMTGRVPAVAAELAGGVAIVPNWNIAERNGPEGRAQYLQTLVDTVERVRAAGLRPYGLSHEGRKDTAILEEVARMVGGMRVVSGLDGLQLKGLLGTARLVVGGRFHALVSSLSQGVPCVVHGWSHKYRWMARDFGVEELCCDPTAGSADTLAGIDRILEDGDLAVTIRSHAEGQKARLGELWDVVGSVLSGAPRPLAATPATV</sequence>
<comment type="caution">
    <text evidence="2">The sequence shown here is derived from an EMBL/GenBank/DDBJ whole genome shotgun (WGS) entry which is preliminary data.</text>
</comment>
<dbReference type="InterPro" id="IPR007345">
    <property type="entry name" value="Polysacch_pyruvyl_Trfase"/>
</dbReference>
<evidence type="ECO:0000313" key="3">
    <source>
        <dbReference type="Proteomes" id="UP000054314"/>
    </source>
</evidence>
<gene>
    <name evidence="2" type="ORF">N869_03300</name>
</gene>
<dbReference type="PANTHER" id="PTHR36836">
    <property type="entry name" value="COLANIC ACID BIOSYNTHESIS PROTEIN WCAK"/>
    <property type="match status" value="1"/>
</dbReference>
<dbReference type="EMBL" id="AXCZ01000121">
    <property type="protein sequence ID" value="KGM11211.1"/>
    <property type="molecule type" value="Genomic_DNA"/>
</dbReference>
<organism evidence="2 3">
    <name type="scientific">Cellulomonas bogoriensis 69B4 = DSM 16987</name>
    <dbReference type="NCBI Taxonomy" id="1386082"/>
    <lineage>
        <taxon>Bacteria</taxon>
        <taxon>Bacillati</taxon>
        <taxon>Actinomycetota</taxon>
        <taxon>Actinomycetes</taxon>
        <taxon>Micrococcales</taxon>
        <taxon>Cellulomonadaceae</taxon>
        <taxon>Cellulomonas</taxon>
    </lineage>
</organism>
<dbReference type="OrthoDB" id="9771846at2"/>
<name>A0A0A0BTG8_9CELL</name>